<dbReference type="Pfam" id="PF16558">
    <property type="entry name" value="AZUL"/>
    <property type="match status" value="1"/>
</dbReference>
<evidence type="ECO:0000259" key="1">
    <source>
        <dbReference type="Pfam" id="PF16558"/>
    </source>
</evidence>
<dbReference type="Pfam" id="PF21366">
    <property type="entry name" value="TRAFD1-XIAF1_ZnF"/>
    <property type="match status" value="1"/>
</dbReference>
<dbReference type="Pfam" id="PF23580">
    <property type="entry name" value="Znf_XAF1_N"/>
    <property type="match status" value="1"/>
</dbReference>
<dbReference type="InterPro" id="IPR049439">
    <property type="entry name" value="TRAFD1-XIAF1_Znf"/>
</dbReference>
<dbReference type="InterPro" id="IPR042299">
    <property type="entry name" value="Ufd1-like_Nn"/>
</dbReference>
<dbReference type="Gene3D" id="3.30.40.10">
    <property type="entry name" value="Zinc/RING finger domain, C3HC4 (zinc finger)"/>
    <property type="match status" value="1"/>
</dbReference>
<evidence type="ECO:0000313" key="4">
    <source>
        <dbReference type="EMBL" id="CAK7892840.1"/>
    </source>
</evidence>
<name>A0ABP0E8T3_9ASCO</name>
<dbReference type="Gene3D" id="2.40.40.50">
    <property type="entry name" value="Ubiquitin fusion degradation protein UFD1, N-terminal domain"/>
    <property type="match status" value="1"/>
</dbReference>
<dbReference type="PANTHER" id="PTHR12555:SF15">
    <property type="entry name" value="FUSION DEGRADATION PROTEIN (UFD1), PUTATIVE (AFU_ORTHOLOGUE AFUA_4G04640)-RELATED"/>
    <property type="match status" value="1"/>
</dbReference>
<dbReference type="Gene3D" id="6.10.130.10">
    <property type="entry name" value="Ubiquitin-protein ligase E3A, N-terminal zinc-binding domain (AZUL)"/>
    <property type="match status" value="1"/>
</dbReference>
<keyword evidence="5" id="KW-1185">Reference proteome</keyword>
<evidence type="ECO:0008006" key="6">
    <source>
        <dbReference type="Google" id="ProtNLM"/>
    </source>
</evidence>
<dbReference type="InterPro" id="IPR055418">
    <property type="entry name" value="UFD1_N2"/>
</dbReference>
<dbReference type="InterPro" id="IPR032353">
    <property type="entry name" value="AZUL"/>
</dbReference>
<organism evidence="4 5">
    <name type="scientific">[Candida] anglica</name>
    <dbReference type="NCBI Taxonomy" id="148631"/>
    <lineage>
        <taxon>Eukaryota</taxon>
        <taxon>Fungi</taxon>
        <taxon>Dikarya</taxon>
        <taxon>Ascomycota</taxon>
        <taxon>Saccharomycotina</taxon>
        <taxon>Pichiomycetes</taxon>
        <taxon>Debaryomycetaceae</taxon>
        <taxon>Kurtzmaniella</taxon>
    </lineage>
</organism>
<proteinExistence type="predicted"/>
<sequence>MEKLLQVDPTLSGSLPRFSDKTVLPSSYLGEIIDRFGEDTLPHPMIFRATCNDITTYVGVQEFSESRDNIVGLPWVVQQRFLGGEDDESAHLDITFSLVEDIPKATALTLRPVKTYSKKVRDNWKYFLESKLRRFTVLTEGTVLYVEDSQQVYELQIEQVSPAKTVCIIDTDVDLVVNDDGIDQVVETGISVGDTFEVNKENLHPMTIPKAQVIGKYLCLDGDENVDMVVGDRFVSLDRYRWSTMTNREILIEDLDGNDDDDIHLIVFSWGASTKAKVLIRDHSEVSNQHLPHDTSNGVVPDDKVECGNCHQLIPKASNLVHSSFCYRNNIVCSCGKVFLKQIPESHWKCAHCSVHGDNEISQYKHEKLFHSGPYTCTHCNSHEEFSTSMDLATKHGNLECPERLHECRFCHLEVPVEVADFEDNFYGLSHHENYCGNKTVDCPKCGKILRVKDLPKHSQIHELKKAAFNEAVKTDLLTCSNLNCINMVGTNVLGLCDLCYGPLYSSILDPTNFKLQNRIERRYMIQLSRGCGQSWCKNEECKSSGRSQLGSMKETLDHVKDLLTHIYRPSLPLNGPREGGINQFWFCVDQNSTKRKLMVENLHGEEEYPEEMIVKAVNEVKDVNELRIREWLVENALKV</sequence>
<feature type="domain" description="Ubiquitin fusion degradation protein UFD1 N-terminal subdomain 2" evidence="3">
    <location>
        <begin position="105"/>
        <end position="174"/>
    </location>
</feature>
<dbReference type="Proteomes" id="UP001497600">
    <property type="component" value="Chromosome A"/>
</dbReference>
<dbReference type="PANTHER" id="PTHR12555">
    <property type="entry name" value="UBIQUITIN FUSION DEGRADATON PROTEIN 1"/>
    <property type="match status" value="1"/>
</dbReference>
<dbReference type="Pfam" id="PF24842">
    <property type="entry name" value="UFD1_N2"/>
    <property type="match status" value="1"/>
</dbReference>
<gene>
    <name evidence="4" type="ORF">CAAN4_A04698</name>
</gene>
<dbReference type="InterPro" id="IPR042556">
    <property type="entry name" value="AZUL_sf"/>
</dbReference>
<dbReference type="InterPro" id="IPR004854">
    <property type="entry name" value="Ufd1-like"/>
</dbReference>
<evidence type="ECO:0000259" key="2">
    <source>
        <dbReference type="Pfam" id="PF21366"/>
    </source>
</evidence>
<protein>
    <recommendedName>
        <fullName evidence="6">Ubiquitin-protein ligase E3A N-terminal zinc-binding domain-containing protein</fullName>
    </recommendedName>
</protein>
<reference evidence="4 5" key="1">
    <citation type="submission" date="2024-01" db="EMBL/GenBank/DDBJ databases">
        <authorList>
            <consortium name="Genoscope - CEA"/>
            <person name="William W."/>
        </authorList>
    </citation>
    <scope>NUCLEOTIDE SEQUENCE [LARGE SCALE GENOMIC DNA]</scope>
    <source>
        <strain evidence="4 5">29B2s-10</strain>
    </source>
</reference>
<feature type="domain" description="TRAFD1/XAF1 zinc finger" evidence="2">
    <location>
        <begin position="423"/>
        <end position="459"/>
    </location>
</feature>
<evidence type="ECO:0000259" key="3">
    <source>
        <dbReference type="Pfam" id="PF24842"/>
    </source>
</evidence>
<dbReference type="EMBL" id="OZ004253">
    <property type="protein sequence ID" value="CAK7892840.1"/>
    <property type="molecule type" value="Genomic_DNA"/>
</dbReference>
<dbReference type="InterPro" id="IPR013083">
    <property type="entry name" value="Znf_RING/FYVE/PHD"/>
</dbReference>
<dbReference type="Gene3D" id="3.10.330.10">
    <property type="match status" value="1"/>
</dbReference>
<evidence type="ECO:0000313" key="5">
    <source>
        <dbReference type="Proteomes" id="UP001497600"/>
    </source>
</evidence>
<feature type="domain" description="Ubiquitin-protein ligase E3A N-terminal zinc-binding" evidence="1">
    <location>
        <begin position="522"/>
        <end position="551"/>
    </location>
</feature>
<accession>A0ABP0E8T3</accession>